<evidence type="ECO:0000256" key="1">
    <source>
        <dbReference type="SAM" id="MobiDB-lite"/>
    </source>
</evidence>
<evidence type="ECO:0000313" key="2">
    <source>
        <dbReference type="EMBL" id="CAG8973263.1"/>
    </source>
</evidence>
<dbReference type="AlphaFoldDB" id="A0A9N9LGE9"/>
<name>A0A9N9LGE9_9HELO</name>
<dbReference type="PROSITE" id="PS51257">
    <property type="entry name" value="PROKAR_LIPOPROTEIN"/>
    <property type="match status" value="1"/>
</dbReference>
<dbReference type="Proteomes" id="UP000701801">
    <property type="component" value="Unassembled WGS sequence"/>
</dbReference>
<dbReference type="EMBL" id="CAJVRM010000068">
    <property type="protein sequence ID" value="CAG8973263.1"/>
    <property type="molecule type" value="Genomic_DNA"/>
</dbReference>
<protein>
    <submittedName>
        <fullName evidence="2">Uncharacterized protein</fullName>
    </submittedName>
</protein>
<dbReference type="OrthoDB" id="10283163at2759"/>
<proteinExistence type="predicted"/>
<keyword evidence="3" id="KW-1185">Reference proteome</keyword>
<gene>
    <name evidence="2" type="ORF">HYALB_00000024</name>
</gene>
<comment type="caution">
    <text evidence="2">The sequence shown here is derived from an EMBL/GenBank/DDBJ whole genome shotgun (WGS) entry which is preliminary data.</text>
</comment>
<sequence>MLSAWKKEPRLVGVAPQPAAAGTMACCMSANFGLSMRVGKLNLHDRLLDHPSLRPSAIAKCDPQQQSKVRDDGSGCKGGPANIRTLQLQAVPYFQVPTDLTFVQRQQHGLMNMVSVNS</sequence>
<evidence type="ECO:0000313" key="3">
    <source>
        <dbReference type="Proteomes" id="UP000701801"/>
    </source>
</evidence>
<accession>A0A9N9LGE9</accession>
<organism evidence="2 3">
    <name type="scientific">Hymenoscyphus albidus</name>
    <dbReference type="NCBI Taxonomy" id="595503"/>
    <lineage>
        <taxon>Eukaryota</taxon>
        <taxon>Fungi</taxon>
        <taxon>Dikarya</taxon>
        <taxon>Ascomycota</taxon>
        <taxon>Pezizomycotina</taxon>
        <taxon>Leotiomycetes</taxon>
        <taxon>Helotiales</taxon>
        <taxon>Helotiaceae</taxon>
        <taxon>Hymenoscyphus</taxon>
    </lineage>
</organism>
<reference evidence="2" key="1">
    <citation type="submission" date="2021-07" db="EMBL/GenBank/DDBJ databases">
        <authorList>
            <person name="Durling M."/>
        </authorList>
    </citation>
    <scope>NUCLEOTIDE SEQUENCE</scope>
</reference>
<feature type="region of interest" description="Disordered" evidence="1">
    <location>
        <begin position="59"/>
        <end position="78"/>
    </location>
</feature>